<dbReference type="Pfam" id="PF00486">
    <property type="entry name" value="Trans_reg_C"/>
    <property type="match status" value="1"/>
</dbReference>
<dbReference type="Gene3D" id="1.25.40.10">
    <property type="entry name" value="Tetratricopeptide repeat domain"/>
    <property type="match status" value="1"/>
</dbReference>
<evidence type="ECO:0000256" key="1">
    <source>
        <dbReference type="ARBA" id="ARBA00005820"/>
    </source>
</evidence>
<dbReference type="AlphaFoldDB" id="A0A1B1MPT8"/>
<evidence type="ECO:0000256" key="3">
    <source>
        <dbReference type="ARBA" id="ARBA00023012"/>
    </source>
</evidence>
<protein>
    <submittedName>
        <fullName evidence="9">DNA-binding transcriptional activator of the SARP family</fullName>
    </submittedName>
</protein>
<reference evidence="9 10" key="1">
    <citation type="submission" date="2016-07" db="EMBL/GenBank/DDBJ databases">
        <title>Enhancement of antibiotic productionsby engineered nitrateutilization in actinobacteria.</title>
        <authorList>
            <person name="Meng S.C."/>
        </authorList>
    </citation>
    <scope>NUCLEOTIDE SEQUENCE [LARGE SCALE GENOMIC DNA]</scope>
    <source>
        <strain evidence="9 10">NRRL 2936</strain>
    </source>
</reference>
<dbReference type="SMART" id="SM00862">
    <property type="entry name" value="Trans_reg_C"/>
    <property type="match status" value="1"/>
</dbReference>
<dbReference type="PRINTS" id="PR00364">
    <property type="entry name" value="DISEASERSIST"/>
</dbReference>
<dbReference type="Pfam" id="PF00931">
    <property type="entry name" value="NB-ARC"/>
    <property type="match status" value="1"/>
</dbReference>
<dbReference type="GO" id="GO:0006355">
    <property type="term" value="P:regulation of DNA-templated transcription"/>
    <property type="evidence" value="ECO:0007669"/>
    <property type="project" value="InterPro"/>
</dbReference>
<evidence type="ECO:0000256" key="7">
    <source>
        <dbReference type="PROSITE-ProRule" id="PRU01091"/>
    </source>
</evidence>
<dbReference type="PROSITE" id="PS51755">
    <property type="entry name" value="OMPR_PHOB"/>
    <property type="match status" value="1"/>
</dbReference>
<dbReference type="PANTHER" id="PTHR35807:SF1">
    <property type="entry name" value="TRANSCRIPTIONAL REGULATOR REDD"/>
    <property type="match status" value="1"/>
</dbReference>
<accession>A0A1B1MPT8</accession>
<keyword evidence="5 7" id="KW-0238">DNA-binding</keyword>
<sequence>MDFRLLGPLDVQSTGRSLRLGGRRSRALLAVLLLHHGRTVPIDTITGAIWPGEPPNSALANIRTYVHELRRQLHRLDDGAQRLTSHPGGYRILVRPGELDVLNFRALVGAGERAVRNADHDGAAECFGRALRMWRGSPAEGLDVGQALTAKLTVLEEERWSAASALVDAQLALGRHEQVIPRLREILAERPLCERTWGRLMMALSGAGRAAEALEVYQQARRRLLEELAVEPGGELRSVHSAILNGSAGPLPLYAPAPGAAPARAMAPAPCDLPTRPPDFVGREYLLGELRRIAASQSDAVAERANATVVSVFGPAGVGKTATVVNAAYQMRPLFPDGQLFVSFGSATGAPRATGEVMLELLAALGLPQSAIPVDEHQQTAVYRAMVAERAMLIVLDDVADAVQIRPFLPGAGRSMALITSRPPLVELDVHERFALPPLSGTESLQLLAALAGRGQVDAEPEEAVRVVEACDRLPLALRIVGARLTAGTTASLSAMAHRLADHSRRLDELVVGDLSVRTRLTESYRALDPVARSAFERLASSGTSRVSSSTLRTELGIPERTADRVLEELVHHHFLVPAETRGLGRVHRIPELLRAYGRALRRRETAVVPVREAADTVLLV</sequence>
<dbReference type="SUPFAM" id="SSF48452">
    <property type="entry name" value="TPR-like"/>
    <property type="match status" value="1"/>
</dbReference>
<evidence type="ECO:0000313" key="9">
    <source>
        <dbReference type="EMBL" id="ANS70527.1"/>
    </source>
</evidence>
<feature type="domain" description="OmpR/PhoB-type" evidence="8">
    <location>
        <begin position="1"/>
        <end position="94"/>
    </location>
</feature>
<dbReference type="InterPro" id="IPR051677">
    <property type="entry name" value="AfsR-DnrI-RedD_regulator"/>
</dbReference>
<dbReference type="SUPFAM" id="SSF46894">
    <property type="entry name" value="C-terminal effector domain of the bipartite response regulators"/>
    <property type="match status" value="1"/>
</dbReference>
<dbReference type="Gene3D" id="1.10.8.430">
    <property type="entry name" value="Helical domain of apoptotic protease-activating factors"/>
    <property type="match status" value="1"/>
</dbReference>
<organism evidence="9 10">
    <name type="scientific">Streptomyces lincolnensis</name>
    <dbReference type="NCBI Taxonomy" id="1915"/>
    <lineage>
        <taxon>Bacteria</taxon>
        <taxon>Bacillati</taxon>
        <taxon>Actinomycetota</taxon>
        <taxon>Actinomycetes</taxon>
        <taxon>Kitasatosporales</taxon>
        <taxon>Streptomycetaceae</taxon>
        <taxon>Streptomyces</taxon>
    </lineage>
</organism>
<feature type="DNA-binding region" description="OmpR/PhoB-type" evidence="7">
    <location>
        <begin position="1"/>
        <end position="94"/>
    </location>
</feature>
<keyword evidence="10" id="KW-1185">Reference proteome</keyword>
<gene>
    <name evidence="9" type="ORF">SLINC_8303</name>
</gene>
<dbReference type="InterPro" id="IPR027417">
    <property type="entry name" value="P-loop_NTPase"/>
</dbReference>
<dbReference type="Gene3D" id="3.40.50.300">
    <property type="entry name" value="P-loop containing nucleotide triphosphate hydrolases"/>
    <property type="match status" value="1"/>
</dbReference>
<evidence type="ECO:0000256" key="2">
    <source>
        <dbReference type="ARBA" id="ARBA00022737"/>
    </source>
</evidence>
<keyword evidence="6" id="KW-0804">Transcription</keyword>
<dbReference type="KEGG" id="sls:SLINC_8303"/>
<dbReference type="Pfam" id="PF03704">
    <property type="entry name" value="BTAD"/>
    <property type="match status" value="1"/>
</dbReference>
<dbReference type="GO" id="GO:0003677">
    <property type="term" value="F:DNA binding"/>
    <property type="evidence" value="ECO:0007669"/>
    <property type="project" value="UniProtKB-UniRule"/>
</dbReference>
<dbReference type="InterPro" id="IPR036388">
    <property type="entry name" value="WH-like_DNA-bd_sf"/>
</dbReference>
<dbReference type="CDD" id="cd15831">
    <property type="entry name" value="BTAD"/>
    <property type="match status" value="1"/>
</dbReference>
<dbReference type="STRING" id="1915.SLINC_8303"/>
<dbReference type="Gene3D" id="1.10.10.10">
    <property type="entry name" value="Winged helix-like DNA-binding domain superfamily/Winged helix DNA-binding domain"/>
    <property type="match status" value="1"/>
</dbReference>
<dbReference type="PANTHER" id="PTHR35807">
    <property type="entry name" value="TRANSCRIPTIONAL REGULATOR REDD-RELATED"/>
    <property type="match status" value="1"/>
</dbReference>
<proteinExistence type="inferred from homology"/>
<name>A0A1B1MPT8_STRLN</name>
<dbReference type="InterPro" id="IPR042197">
    <property type="entry name" value="Apaf_helical"/>
</dbReference>
<evidence type="ECO:0000256" key="6">
    <source>
        <dbReference type="ARBA" id="ARBA00023163"/>
    </source>
</evidence>
<dbReference type="InterPro" id="IPR001867">
    <property type="entry name" value="OmpR/PhoB-type_DNA-bd"/>
</dbReference>
<dbReference type="InterPro" id="IPR016032">
    <property type="entry name" value="Sig_transdc_resp-reg_C-effctor"/>
</dbReference>
<evidence type="ECO:0000259" key="8">
    <source>
        <dbReference type="PROSITE" id="PS51755"/>
    </source>
</evidence>
<evidence type="ECO:0000256" key="4">
    <source>
        <dbReference type="ARBA" id="ARBA00023015"/>
    </source>
</evidence>
<dbReference type="SUPFAM" id="SSF52540">
    <property type="entry name" value="P-loop containing nucleoside triphosphate hydrolases"/>
    <property type="match status" value="1"/>
</dbReference>
<dbReference type="InterPro" id="IPR005158">
    <property type="entry name" value="BTAD"/>
</dbReference>
<dbReference type="EMBL" id="CP016438">
    <property type="protein sequence ID" value="ANS70527.1"/>
    <property type="molecule type" value="Genomic_DNA"/>
</dbReference>
<evidence type="ECO:0000313" key="10">
    <source>
        <dbReference type="Proteomes" id="UP000092598"/>
    </source>
</evidence>
<dbReference type="SMART" id="SM01043">
    <property type="entry name" value="BTAD"/>
    <property type="match status" value="1"/>
</dbReference>
<dbReference type="InterPro" id="IPR002182">
    <property type="entry name" value="NB-ARC"/>
</dbReference>
<keyword evidence="3" id="KW-0902">Two-component regulatory system</keyword>
<keyword evidence="4" id="KW-0805">Transcription regulation</keyword>
<evidence type="ECO:0000256" key="5">
    <source>
        <dbReference type="ARBA" id="ARBA00023125"/>
    </source>
</evidence>
<keyword evidence="2" id="KW-0677">Repeat</keyword>
<dbReference type="GO" id="GO:0000160">
    <property type="term" value="P:phosphorelay signal transduction system"/>
    <property type="evidence" value="ECO:0007669"/>
    <property type="project" value="UniProtKB-KW"/>
</dbReference>
<dbReference type="GO" id="GO:0043531">
    <property type="term" value="F:ADP binding"/>
    <property type="evidence" value="ECO:0007669"/>
    <property type="project" value="InterPro"/>
</dbReference>
<dbReference type="Proteomes" id="UP000092598">
    <property type="component" value="Chromosome"/>
</dbReference>
<dbReference type="InterPro" id="IPR011990">
    <property type="entry name" value="TPR-like_helical_dom_sf"/>
</dbReference>
<comment type="similarity">
    <text evidence="1">Belongs to the AfsR/DnrI/RedD regulatory family.</text>
</comment>